<keyword evidence="11" id="KW-1185">Reference proteome</keyword>
<evidence type="ECO:0000256" key="1">
    <source>
        <dbReference type="ARBA" id="ARBA00004370"/>
    </source>
</evidence>
<comment type="subcellular location">
    <subcellularLocation>
        <location evidence="1">Membrane</location>
    </subcellularLocation>
</comment>
<feature type="region of interest" description="Disordered" evidence="8">
    <location>
        <begin position="1"/>
        <end position="24"/>
    </location>
</feature>
<evidence type="ECO:0000259" key="9">
    <source>
        <dbReference type="SMART" id="SM00563"/>
    </source>
</evidence>
<keyword evidence="4" id="KW-1133">Transmembrane helix</keyword>
<sequence length="286" mass="29750">MSIPAQDHRHEDTASPTTPCAPESCVGPPVTAAGPVRRAARLLGCGLALLTALAVTPVLRHGPAALRGPLSRRSMRLIVGSVGITVRTTNGVPAPAGPGSPGTLLVSNHVSWADSLVLAAVTPARHLAKRDVGRWPLIRSLAAAHRTLFIDRDRPAALPAAVTAVAAALRDGDTVLAYPEGTTWCGHAMGAFHPALFQAALDAGAAVRPVALRYLEGRARSSRGSWVGEESLLTSLLRVVATRHVVAEVTFLPPVRHEPSGRPREDRAALAALAESQVRAAVLGPA</sequence>
<protein>
    <submittedName>
        <fullName evidence="10">Lysophospholipid acyltransferase family protein</fullName>
    </submittedName>
</protein>
<keyword evidence="6" id="KW-0472">Membrane</keyword>
<gene>
    <name evidence="10" type="ORF">ACFFV7_00175</name>
</gene>
<reference evidence="10 11" key="1">
    <citation type="submission" date="2024-09" db="EMBL/GenBank/DDBJ databases">
        <authorList>
            <person name="Sun Q."/>
            <person name="Mori K."/>
        </authorList>
    </citation>
    <scope>NUCLEOTIDE SEQUENCE [LARGE SCALE GENOMIC DNA]</scope>
    <source>
        <strain evidence="10 11">CCM 3426</strain>
    </source>
</reference>
<dbReference type="RefSeq" id="WP_189645314.1">
    <property type="nucleotide sequence ID" value="NZ_BMRC01000001.1"/>
</dbReference>
<evidence type="ECO:0000256" key="8">
    <source>
        <dbReference type="SAM" id="MobiDB-lite"/>
    </source>
</evidence>
<dbReference type="CDD" id="cd07989">
    <property type="entry name" value="LPLAT_AGPAT-like"/>
    <property type="match status" value="1"/>
</dbReference>
<evidence type="ECO:0000256" key="6">
    <source>
        <dbReference type="ARBA" id="ARBA00023136"/>
    </source>
</evidence>
<name>A0ABV5I4X9_9ACTN</name>
<organism evidence="10 11">
    <name type="scientific">Nonomuraea spiralis</name>
    <dbReference type="NCBI Taxonomy" id="46182"/>
    <lineage>
        <taxon>Bacteria</taxon>
        <taxon>Bacillati</taxon>
        <taxon>Actinomycetota</taxon>
        <taxon>Actinomycetes</taxon>
        <taxon>Streptosporangiales</taxon>
        <taxon>Streptosporangiaceae</taxon>
        <taxon>Nonomuraea</taxon>
    </lineage>
</organism>
<keyword evidence="5" id="KW-0443">Lipid metabolism</keyword>
<evidence type="ECO:0000313" key="10">
    <source>
        <dbReference type="EMBL" id="MFB9199588.1"/>
    </source>
</evidence>
<proteinExistence type="predicted"/>
<dbReference type="SUPFAM" id="SSF69593">
    <property type="entry name" value="Glycerol-3-phosphate (1)-acyltransferase"/>
    <property type="match status" value="1"/>
</dbReference>
<keyword evidence="2" id="KW-0808">Transferase</keyword>
<evidence type="ECO:0000256" key="7">
    <source>
        <dbReference type="ARBA" id="ARBA00023315"/>
    </source>
</evidence>
<keyword evidence="3" id="KW-0812">Transmembrane</keyword>
<evidence type="ECO:0000256" key="3">
    <source>
        <dbReference type="ARBA" id="ARBA00022692"/>
    </source>
</evidence>
<dbReference type="EMBL" id="JBHMEI010000001">
    <property type="protein sequence ID" value="MFB9199588.1"/>
    <property type="molecule type" value="Genomic_DNA"/>
</dbReference>
<feature type="compositionally biased region" description="Basic and acidic residues" evidence="8">
    <location>
        <begin position="1"/>
        <end position="13"/>
    </location>
</feature>
<dbReference type="Proteomes" id="UP001589647">
    <property type="component" value="Unassembled WGS sequence"/>
</dbReference>
<dbReference type="InterPro" id="IPR002123">
    <property type="entry name" value="Plipid/glycerol_acylTrfase"/>
</dbReference>
<comment type="caution">
    <text evidence="10">The sequence shown here is derived from an EMBL/GenBank/DDBJ whole genome shotgun (WGS) entry which is preliminary data.</text>
</comment>
<accession>A0ABV5I4X9</accession>
<dbReference type="PANTHER" id="PTHR23063:SF52">
    <property type="entry name" value="LYSOPHOSPHATIDYLCHOLINE ACYLTRANSFERASE"/>
    <property type="match status" value="1"/>
</dbReference>
<evidence type="ECO:0000256" key="5">
    <source>
        <dbReference type="ARBA" id="ARBA00023098"/>
    </source>
</evidence>
<dbReference type="PANTHER" id="PTHR23063">
    <property type="entry name" value="PHOSPHOLIPID ACYLTRANSFERASE"/>
    <property type="match status" value="1"/>
</dbReference>
<evidence type="ECO:0000256" key="2">
    <source>
        <dbReference type="ARBA" id="ARBA00022679"/>
    </source>
</evidence>
<dbReference type="SMART" id="SM00563">
    <property type="entry name" value="PlsC"/>
    <property type="match status" value="1"/>
</dbReference>
<evidence type="ECO:0000313" key="11">
    <source>
        <dbReference type="Proteomes" id="UP001589647"/>
    </source>
</evidence>
<keyword evidence="7 10" id="KW-0012">Acyltransferase</keyword>
<dbReference type="Pfam" id="PF01553">
    <property type="entry name" value="Acyltransferase"/>
    <property type="match status" value="1"/>
</dbReference>
<evidence type="ECO:0000256" key="4">
    <source>
        <dbReference type="ARBA" id="ARBA00022989"/>
    </source>
</evidence>
<dbReference type="GO" id="GO:0016746">
    <property type="term" value="F:acyltransferase activity"/>
    <property type="evidence" value="ECO:0007669"/>
    <property type="project" value="UniProtKB-KW"/>
</dbReference>
<feature type="domain" description="Phospholipid/glycerol acyltransferase" evidence="9">
    <location>
        <begin position="103"/>
        <end position="215"/>
    </location>
</feature>